<comment type="caution">
    <text evidence="3">The sequence shown here is derived from an EMBL/GenBank/DDBJ whole genome shotgun (WGS) entry which is preliminary data.</text>
</comment>
<dbReference type="PANTHER" id="PTHR47933">
    <property type="entry name" value="PENTATRICOPEPTIDE REPEAT-CONTAINING PROTEIN 1, MITOCHONDRIAL"/>
    <property type="match status" value="1"/>
</dbReference>
<keyword evidence="1" id="KW-0677">Repeat</keyword>
<gene>
    <name evidence="3" type="ORF">TEOVI_000116700</name>
</gene>
<keyword evidence="4" id="KW-1185">Reference proteome</keyword>
<dbReference type="InterPro" id="IPR011990">
    <property type="entry name" value="TPR-like_helical_dom_sf"/>
</dbReference>
<reference evidence="3" key="1">
    <citation type="submission" date="2016-09" db="EMBL/GenBank/DDBJ databases">
        <authorList>
            <person name="Hebert L."/>
            <person name="Moumen B."/>
        </authorList>
    </citation>
    <scope>NUCLEOTIDE SEQUENCE [LARGE SCALE GENOMIC DNA]</scope>
    <source>
        <strain evidence="3">OVI</strain>
    </source>
</reference>
<dbReference type="InterPro" id="IPR051240">
    <property type="entry name" value="Mito_RNA-Proc/Resp"/>
</dbReference>
<feature type="repeat" description="PPR" evidence="2">
    <location>
        <begin position="716"/>
        <end position="750"/>
    </location>
</feature>
<dbReference type="Gene3D" id="1.25.40.10">
    <property type="entry name" value="Tetratricopeptide repeat domain"/>
    <property type="match status" value="5"/>
</dbReference>
<dbReference type="Pfam" id="PF13041">
    <property type="entry name" value="PPR_2"/>
    <property type="match status" value="1"/>
</dbReference>
<feature type="repeat" description="PPR" evidence="2">
    <location>
        <begin position="241"/>
        <end position="275"/>
    </location>
</feature>
<sequence length="822" mass="94414">MMSAKLGINLKGPAEVFIKHPDGSETRVIRRKKGVVQQRNDVDLLNRDEEREMVYACPPYTASFNAMLKERKEKNSRALVNAVLERMHAESIPLNVITYNSLLERVVGASDDIAFELYDEIREDSMCVNSNVQPDLTTYQLLFRACERKSQYHRAFHLYMQMREMPHIVPDTTTYDTLLGFCAAVKDVPQALFFMEEMKKNCVAPSVNTYNCLMGALREKAPYEETLRVYNGMTEWGVKPTVRTFNTVTGAALIHDDYEMAFQLFEEMKKQGVLPNVVSYNTLLCLVRQRLDYVMGRNAYASVKRTREQQAHGMKAISELTTTLFHEMGSMVVEPNTFTFNLVMEILIECDDFGVFDIYRMMQEHYNKNNNKTSIIEEKIEATRMSVSIMMAEASLSLDSNKIQPRERNPSIDSILCSIDVNKDTSNAANLAGLPSLDVIMGMDNRKRSARITANEMQPNVDTYRLIVRACLHFGFAKHCHYFYNAMLNEGLGPDYNFALLMETVCEEIRDVEKAFAVLSHAKMAGVYIDVSLFNAYLRVLAAVGDDKLLSILGEMELGINSFCSQPDVETYNIVLRYHLGLKHYDAVVELFDSMYDSYRQVRPNADTYLWMLQTHRAMNDAEAATQLLESMHKRQIPVDIQHYHELMRVYVQAGDERLLQVFQQLQNGDDGEYQYPKVDVICFSLVMEYYVRLKEWDKLDALFHKLLGYPDMEADVNCYNIMFDMCLLCGKYVEAKSLFNELRMKCVKPDLRMYNTLLHIFAAAADSAMYEVLETMRMNHVAPEASTLSILLQYAEGRHLVSDAVARNLFWDPTTDLKGLL</sequence>
<dbReference type="RefSeq" id="XP_067080548.1">
    <property type="nucleotide sequence ID" value="XM_067224447.1"/>
</dbReference>
<proteinExistence type="predicted"/>
<protein>
    <submittedName>
        <fullName evidence="3">PPR repeat family, putative</fullName>
    </submittedName>
</protein>
<evidence type="ECO:0000256" key="1">
    <source>
        <dbReference type="ARBA" id="ARBA00022737"/>
    </source>
</evidence>
<dbReference type="PANTHER" id="PTHR47933:SF11">
    <property type="entry name" value="PENTATRICOPEPTIDE REPEAT-CONTAINING PROTEIN 2"/>
    <property type="match status" value="1"/>
</dbReference>
<feature type="repeat" description="PPR" evidence="2">
    <location>
        <begin position="171"/>
        <end position="205"/>
    </location>
</feature>
<evidence type="ECO:0000256" key="2">
    <source>
        <dbReference type="PROSITE-ProRule" id="PRU00708"/>
    </source>
</evidence>
<dbReference type="Pfam" id="PF13812">
    <property type="entry name" value="PPR_3"/>
    <property type="match status" value="3"/>
</dbReference>
<name>A0A1G4IC75_TRYEQ</name>
<dbReference type="GeneID" id="92375107"/>
<dbReference type="InterPro" id="IPR002885">
    <property type="entry name" value="PPR_rpt"/>
</dbReference>
<dbReference type="Proteomes" id="UP000195570">
    <property type="component" value="Unassembled WGS sequence"/>
</dbReference>
<evidence type="ECO:0000313" key="4">
    <source>
        <dbReference type="Proteomes" id="UP000195570"/>
    </source>
</evidence>
<dbReference type="AlphaFoldDB" id="A0A1G4IC75"/>
<organism evidence="3 4">
    <name type="scientific">Trypanosoma equiperdum</name>
    <dbReference type="NCBI Taxonomy" id="5694"/>
    <lineage>
        <taxon>Eukaryota</taxon>
        <taxon>Discoba</taxon>
        <taxon>Euglenozoa</taxon>
        <taxon>Kinetoplastea</taxon>
        <taxon>Metakinetoplastina</taxon>
        <taxon>Trypanosomatida</taxon>
        <taxon>Trypanosomatidae</taxon>
        <taxon>Trypanosoma</taxon>
    </lineage>
</organism>
<dbReference type="NCBIfam" id="TIGR00756">
    <property type="entry name" value="PPR"/>
    <property type="match status" value="3"/>
</dbReference>
<dbReference type="VEuPathDB" id="TriTrypDB:TEOVI_000116700"/>
<accession>A0A1G4IC75</accession>
<evidence type="ECO:0000313" key="3">
    <source>
        <dbReference type="EMBL" id="SCU69601.1"/>
    </source>
</evidence>
<dbReference type="EMBL" id="CZPT02001255">
    <property type="protein sequence ID" value="SCU69601.1"/>
    <property type="molecule type" value="Genomic_DNA"/>
</dbReference>
<dbReference type="GO" id="GO:0003729">
    <property type="term" value="F:mRNA binding"/>
    <property type="evidence" value="ECO:0007669"/>
    <property type="project" value="TreeGrafter"/>
</dbReference>
<dbReference type="PROSITE" id="PS51375">
    <property type="entry name" value="PPR"/>
    <property type="match status" value="4"/>
</dbReference>
<feature type="repeat" description="PPR" evidence="2">
    <location>
        <begin position="206"/>
        <end position="240"/>
    </location>
</feature>